<evidence type="ECO:0000313" key="2">
    <source>
        <dbReference type="Proteomes" id="UP000778951"/>
    </source>
</evidence>
<gene>
    <name evidence="1" type="ORF">HCT48_00775</name>
</gene>
<organism evidence="1 2">
    <name type="scientific">Entomospira culicis</name>
    <dbReference type="NCBI Taxonomy" id="2719989"/>
    <lineage>
        <taxon>Bacteria</taxon>
        <taxon>Pseudomonadati</taxon>
        <taxon>Spirochaetota</taxon>
        <taxon>Spirochaetia</taxon>
        <taxon>Spirochaetales</taxon>
        <taxon>Spirochaetaceae</taxon>
        <taxon>Entomospira</taxon>
    </lineage>
</organism>
<dbReference type="Proteomes" id="UP000778951">
    <property type="component" value="Unassembled WGS sequence"/>
</dbReference>
<comment type="caution">
    <text evidence="1">The sequence shown here is derived from an EMBL/GenBank/DDBJ whole genome shotgun (WGS) entry which is preliminary data.</text>
</comment>
<dbReference type="RefSeq" id="WP_167694875.1">
    <property type="nucleotide sequence ID" value="NZ_CP118181.1"/>
</dbReference>
<evidence type="ECO:0000313" key="1">
    <source>
        <dbReference type="EMBL" id="NIZ68756.1"/>
    </source>
</evidence>
<proteinExistence type="predicted"/>
<accession>A0A968GDT0</accession>
<name>A0A968GDT0_9SPIO</name>
<dbReference type="AlphaFoldDB" id="A0A968GDT0"/>
<protein>
    <submittedName>
        <fullName evidence="1">Uncharacterized protein</fullName>
    </submittedName>
</protein>
<reference evidence="1" key="1">
    <citation type="submission" date="2020-03" db="EMBL/GenBank/DDBJ databases">
        <title>Spirochaetal bacteria isolated from arthropods constitute a novel genus Entomospira genus novum within the order Spirochaetales.</title>
        <authorList>
            <person name="Grana-Miraglia L."/>
            <person name="Sikutova S."/>
            <person name="Fingerle V."/>
            <person name="Sing A."/>
            <person name="Castillo-Ramirez S."/>
            <person name="Margos G."/>
            <person name="Rudolf I."/>
        </authorList>
    </citation>
    <scope>NUCLEOTIDE SEQUENCE</scope>
    <source>
        <strain evidence="1">BR149</strain>
    </source>
</reference>
<sequence length="115" mass="13461">MQASNYFLSKVKQAHKHQREDATFDVEASIADYFVRIVGLPEPMARELYDAHATSPEQLACVIDFFHNELEKSAHEQLSDGQWQEIVEMIDRYAKRHEIDHLQELMQYLLDIGQL</sequence>
<keyword evidence="2" id="KW-1185">Reference proteome</keyword>
<dbReference type="EMBL" id="JAATLM010000001">
    <property type="protein sequence ID" value="NIZ68756.1"/>
    <property type="molecule type" value="Genomic_DNA"/>
</dbReference>